<evidence type="ECO:0000313" key="3">
    <source>
        <dbReference type="EMBL" id="XCD19215.1"/>
    </source>
</evidence>
<dbReference type="RefSeq" id="WP_353500334.1">
    <property type="nucleotide sequence ID" value="NZ_CP115922.1"/>
</dbReference>
<sequence length="729" mass="81432">MAELPINVSEFITVDDRISDSAGNVYYGVVFDVQKRFLIDGTYNFTQDILDFESNVTGSVSYDVVVDTSSPSASALINNAGGYNMVTTGPVWSLGYGGSGYALLIVEDIADESGIESVTVNNYRQDGSLLITAPMQYDAANNVASRTFETGVFPRSNLDEDFLLEVVIVDKAGNRYISERQTARMDNDRGAVELWGFYNPSASSSIGPGLDGFERYQSGMVVHTNPVVGAYRVKKSNWRSYNYGGLVFTNGLGENRVAGEDDEYVYIVFSAPYGNTNGNYIRFVNQHEWSGHGIGYNVTLSDAAPKTPYLVNVHYNFSDVGWRDFYRYYVDVSSLPVSVSGVRGYVEERSYTQRFVHFGKECFIPPGETFCEFDIDYTMQDGTLGYLHGNATVYDPSNALRSNPRWGETHWNGQYYPQITSVFDEVNKTMTAYIKQLGRGHFFDRLRLNGAWIIDQNTGETLNVSGGKIAEDRTDYTYRWDLTSLPEGQFTIAVKARENHGATTVGDSFEYNNDKSPPVISFELKDGEVYEPGMLVKGLERIRLRIDENSAYQFTKLNLSGGPSNDNVELAFNDQGENVYGLEYPRTFPTNVGEDYKLTVTVTDAFGQVQTQVYQFAYEPDNFFKLDAITSVPHNRPLADIYNKPHSLITSNTLRADNGQLASGEQRLFITVRADADYSLNFNGVVVRPGETKEMYVSLDDNGQLNLPVSALEDVHGQANYMIEITGIR</sequence>
<proteinExistence type="predicted"/>
<dbReference type="KEGG" id="vck:PG915_23935"/>
<name>A0AAU8BS30_9VIBR</name>
<dbReference type="EMBL" id="CP115922">
    <property type="protein sequence ID" value="XCD19215.1"/>
    <property type="molecule type" value="Genomic_DNA"/>
</dbReference>
<evidence type="ECO:0000259" key="2">
    <source>
        <dbReference type="Pfam" id="PF13750"/>
    </source>
</evidence>
<dbReference type="Pfam" id="PF12245">
    <property type="entry name" value="Big_3_2"/>
    <property type="match status" value="1"/>
</dbReference>
<dbReference type="AlphaFoldDB" id="A0AAU8BS30"/>
<geneLocation type="plasmid" evidence="3">
    <name>p1</name>
</geneLocation>
<feature type="domain" description="Ig-like" evidence="1">
    <location>
        <begin position="71"/>
        <end position="187"/>
    </location>
</feature>
<keyword evidence="3" id="KW-0614">Plasmid</keyword>
<accession>A0AAU8BS30</accession>
<evidence type="ECO:0000259" key="1">
    <source>
        <dbReference type="Pfam" id="PF12245"/>
    </source>
</evidence>
<gene>
    <name evidence="3" type="ORF">PG915_23935</name>
</gene>
<dbReference type="Pfam" id="PF13750">
    <property type="entry name" value="Big_3_3"/>
    <property type="match status" value="1"/>
</dbReference>
<reference evidence="3" key="1">
    <citation type="submission" date="2023-01" db="EMBL/GenBank/DDBJ databases">
        <title>Vibrio sp. CB1-14 genome sequencing.</title>
        <authorList>
            <person name="Otstavnykh N."/>
            <person name="Isaeva M."/>
            <person name="Meleshko D."/>
        </authorList>
    </citation>
    <scope>NUCLEOTIDE SEQUENCE</scope>
    <source>
        <strain evidence="3">CB1-14</strain>
        <plasmid evidence="3">p1</plasmid>
    </source>
</reference>
<organism evidence="3">
    <name type="scientific">Vibrio chaetopteri</name>
    <dbReference type="NCBI Taxonomy" id="3016528"/>
    <lineage>
        <taxon>Bacteria</taxon>
        <taxon>Pseudomonadati</taxon>
        <taxon>Pseudomonadota</taxon>
        <taxon>Gammaproteobacteria</taxon>
        <taxon>Vibrionales</taxon>
        <taxon>Vibrionaceae</taxon>
        <taxon>Vibrio</taxon>
    </lineage>
</organism>
<feature type="domain" description="Ig-like" evidence="2">
    <location>
        <begin position="475"/>
        <end position="628"/>
    </location>
</feature>
<dbReference type="InterPro" id="IPR022038">
    <property type="entry name" value="Ig-like_bact"/>
</dbReference>
<protein>
    <submittedName>
        <fullName evidence="3">Ig-like domain-containing protein</fullName>
    </submittedName>
</protein>